<feature type="transmembrane region" description="Helical" evidence="1">
    <location>
        <begin position="85"/>
        <end position="105"/>
    </location>
</feature>
<dbReference type="AlphaFoldDB" id="I3EFU5"/>
<evidence type="ECO:0000313" key="2">
    <source>
        <dbReference type="EMBL" id="EIJ88092.1"/>
    </source>
</evidence>
<reference evidence="2" key="1">
    <citation type="submission" date="2011-01" db="EMBL/GenBank/DDBJ databases">
        <title>The Genome Sequence of Nematocida parisii strain ERTm3.</title>
        <authorList>
            <consortium name="The Broad Institute Genome Sequencing Platform"/>
            <consortium name="The Broad Institute Genome Sequencing Center for Infectious Disease"/>
            <person name="Cuomo C."/>
            <person name="Troemel E."/>
            <person name="Young S.K."/>
            <person name="Zeng Q."/>
            <person name="Gargeya S."/>
            <person name="Fitzgerald M."/>
            <person name="Haas B."/>
            <person name="Abouelleil A."/>
            <person name="Alvarado L."/>
            <person name="Arachchi H.M."/>
            <person name="Berlin A."/>
            <person name="Chapman S.B."/>
            <person name="Gearin G."/>
            <person name="Goldberg J."/>
            <person name="Griggs A."/>
            <person name="Gujja S."/>
            <person name="Hansen M."/>
            <person name="Heiman D."/>
            <person name="Howarth C."/>
            <person name="Larimer J."/>
            <person name="Lui A."/>
            <person name="MacDonald P.J.P."/>
            <person name="McCowen C."/>
            <person name="Montmayeur A."/>
            <person name="Murphy C."/>
            <person name="Neiman D."/>
            <person name="Pearson M."/>
            <person name="Priest M."/>
            <person name="Roberts A."/>
            <person name="Saif S."/>
            <person name="Shea T."/>
            <person name="Sisk P."/>
            <person name="Stolte C."/>
            <person name="Sykes S."/>
            <person name="Wortman J."/>
            <person name="Nusbaum C."/>
            <person name="Birren B."/>
        </authorList>
    </citation>
    <scope>NUCLEOTIDE SEQUENCE</scope>
    <source>
        <strain evidence="2">ERTm3</strain>
    </source>
</reference>
<organism evidence="2 3">
    <name type="scientific">Nematocida parisii (strain ERTm3)</name>
    <name type="common">Nematode killer fungus</name>
    <dbReference type="NCBI Taxonomy" id="935791"/>
    <lineage>
        <taxon>Eukaryota</taxon>
        <taxon>Fungi</taxon>
        <taxon>Fungi incertae sedis</taxon>
        <taxon>Microsporidia</taxon>
        <taxon>Nematocida</taxon>
    </lineage>
</organism>
<dbReference type="VEuPathDB" id="MicrosporidiaDB:NEQG_01536"/>
<sequence>MRKTYESSKKLSNCVTGGIILALGYISSVVHMWRTDGLVHFLWIIVKKPINIIDVNCSLLLFISMFTYFHYMLIRLWTKNQINHIGIFLCQFIITCGLMGVYMGNAGGINISCAQKLVGSIFIQSVLISGLVYRDIVKIDLSQSKYGLIRHIVGKIKTDRMTSIFVCTMIHAWVFSDMSWNSFTQAFSWALDSISVYILLLSVIYAYVYNLNHFTRNVEVLSERNKVFSLENYIVLRNYEENSSCKDTNAKNNEILYAYVINLLFEIEQMISAISKQQKVKQVTLAPRVIRKLPPALLSKEKTTFSILKNDITATMSHKIYFYLYSRLVYNRAMNYAENSHSIVKKLTRVIWQMEFSHRKELVNSINSVRDEIKNIVSFDTTDLLNAMNIWLFHLST</sequence>
<dbReference type="HOGENOM" id="CLU_694624_0_0_1"/>
<name>I3EFU5_NEMP3</name>
<evidence type="ECO:0000256" key="1">
    <source>
        <dbReference type="SAM" id="Phobius"/>
    </source>
</evidence>
<proteinExistence type="predicted"/>
<accession>I3EFU5</accession>
<dbReference type="Proteomes" id="UP000002872">
    <property type="component" value="Unassembled WGS sequence"/>
</dbReference>
<keyword evidence="3" id="KW-1185">Reference proteome</keyword>
<evidence type="ECO:0000313" key="3">
    <source>
        <dbReference type="Proteomes" id="UP000002872"/>
    </source>
</evidence>
<dbReference type="OrthoDB" id="2186942at2759"/>
<gene>
    <name evidence="2" type="ORF">NEQG_01536</name>
</gene>
<keyword evidence="1" id="KW-0472">Membrane</keyword>
<feature type="transmembrane region" description="Helical" evidence="1">
    <location>
        <begin position="12"/>
        <end position="33"/>
    </location>
</feature>
<keyword evidence="1" id="KW-1133">Transmembrane helix</keyword>
<dbReference type="InParanoid" id="I3EFU5"/>
<keyword evidence="1" id="KW-0812">Transmembrane</keyword>
<feature type="transmembrane region" description="Helical" evidence="1">
    <location>
        <begin position="53"/>
        <end position="73"/>
    </location>
</feature>
<feature type="transmembrane region" description="Helical" evidence="1">
    <location>
        <begin position="187"/>
        <end position="208"/>
    </location>
</feature>
<dbReference type="OMA" id="INHIGIF"/>
<protein>
    <submittedName>
        <fullName evidence="2">Uncharacterized protein</fullName>
    </submittedName>
</protein>
<dbReference type="EMBL" id="GL870879">
    <property type="protein sequence ID" value="EIJ88092.1"/>
    <property type="molecule type" value="Genomic_DNA"/>
</dbReference>